<protein>
    <submittedName>
        <fullName evidence="2">Uncharacterized protein</fullName>
    </submittedName>
</protein>
<evidence type="ECO:0000313" key="2">
    <source>
        <dbReference type="EMBL" id="PPR00526.1"/>
    </source>
</evidence>
<evidence type="ECO:0000313" key="3">
    <source>
        <dbReference type="Proteomes" id="UP000284706"/>
    </source>
</evidence>
<keyword evidence="3" id="KW-1185">Reference proteome</keyword>
<organism evidence="2 3">
    <name type="scientific">Gymnopilus dilepis</name>
    <dbReference type="NCBI Taxonomy" id="231916"/>
    <lineage>
        <taxon>Eukaryota</taxon>
        <taxon>Fungi</taxon>
        <taxon>Dikarya</taxon>
        <taxon>Basidiomycota</taxon>
        <taxon>Agaricomycotina</taxon>
        <taxon>Agaricomycetes</taxon>
        <taxon>Agaricomycetidae</taxon>
        <taxon>Agaricales</taxon>
        <taxon>Agaricineae</taxon>
        <taxon>Hymenogastraceae</taxon>
        <taxon>Gymnopilus</taxon>
    </lineage>
</organism>
<dbReference type="Proteomes" id="UP000284706">
    <property type="component" value="Unassembled WGS sequence"/>
</dbReference>
<evidence type="ECO:0000256" key="1">
    <source>
        <dbReference type="SAM" id="MobiDB-lite"/>
    </source>
</evidence>
<dbReference type="InParanoid" id="A0A409YBZ0"/>
<comment type="caution">
    <text evidence="2">The sequence shown here is derived from an EMBL/GenBank/DDBJ whole genome shotgun (WGS) entry which is preliminary data.</text>
</comment>
<sequence length="100" mass="11254">MHLDCIRQGIKVKATPSRCTAWVKPGHSADDVLAKLPPSVRREVKLDWDTKAGLVGLSGTFNDESRSMLRNFPEIASVEEEDAPYPQRIDRTDSDQPYEL</sequence>
<feature type="region of interest" description="Disordered" evidence="1">
    <location>
        <begin position="77"/>
        <end position="100"/>
    </location>
</feature>
<name>A0A409YBZ0_9AGAR</name>
<proteinExistence type="predicted"/>
<gene>
    <name evidence="2" type="ORF">CVT26_009912</name>
</gene>
<reference evidence="2 3" key="1">
    <citation type="journal article" date="2018" name="Evol. Lett.">
        <title>Horizontal gene cluster transfer increased hallucinogenic mushroom diversity.</title>
        <authorList>
            <person name="Reynolds H.T."/>
            <person name="Vijayakumar V."/>
            <person name="Gluck-Thaler E."/>
            <person name="Korotkin H.B."/>
            <person name="Matheny P.B."/>
            <person name="Slot J.C."/>
        </authorList>
    </citation>
    <scope>NUCLEOTIDE SEQUENCE [LARGE SCALE GENOMIC DNA]</scope>
    <source>
        <strain evidence="2 3">SRW20</strain>
    </source>
</reference>
<accession>A0A409YBZ0</accession>
<dbReference type="EMBL" id="NHYE01001003">
    <property type="protein sequence ID" value="PPR00526.1"/>
    <property type="molecule type" value="Genomic_DNA"/>
</dbReference>
<dbReference type="AlphaFoldDB" id="A0A409YBZ0"/>